<dbReference type="Gene3D" id="1.20.1270.50">
    <property type="entry name" value="Glycoside hydrolase family 38, central domain"/>
    <property type="match status" value="1"/>
</dbReference>
<keyword evidence="7" id="KW-1185">Reference proteome</keyword>
<sequence length="1025" mass="112143">MHDDHVLLENRTRRVLLDRILPSVHSTVGQLQVEAWNVGGGTGEPVAAETAMPGLDPDAAVAAGVAYEPFAIGTPWGRAWSTTWFHFTGTVPPAPIAAADALEIVVDLGWNGTQAGAQAEGLVFRPDGTTVKALNPYNNWIPVDGGPGDPIDLFVEAAANPNFSPGPRPFQPSVQGDRATLSDDLVGQLRPVDITIRHAELAELGADLEFLLDLQSRLDLGEPRRWKILHALESALDAVDLSDLAGTATAARAELADVLAKPAVPSAHTVSVIGHSHIDSAWLWPVRETVRKVARTASNVLDLMEREPDLQYAMSSAQQYAWIKETRPQLWARIVGSVKQGRFHPIGGMWVESDANLVGSEVMVRQFTFGQRFFRDEFGITNREAWLPDTFGYSAALPQICSLAGIRWFFTQKISWNKTNRFPHHTFQWEGIDGTRIYTHFPPADTLQGVLSAEQLTYSVKNFSEKAVSDHSFLPFGWGDGGGGPTREMMQRAKRARDLEGSPKLVIRKPADFFAEAEQQYPDPPVWKGELYLELHRATSITQADVKRGNRTSERLLHEAEAWATAAAVRGLIDYPYDELEAQWRMVLLHQFHDMLPGTSIAWVHQESIQRYREIATALEPIIERSLAALAGAGDTQLVANASPYARRGIEAYALQVATSASTTSTVVSTGEGWELANDRAKITIAADGTIVSAVGPSGREVLPPGTRANLLQLHPDLPAEWDAWDVDKYYRNTVVDLDSADEIAPVTLGDGRQGLRVARSFGHGSSVVQEIALAADGLRVDISTEIDWHEQEHLLKVAFPVDVHADTAAYETQFGHVVRPTHDNTTWEAARFEVVAHRWVHVGERGWGAAVVNDSTYGHDVTRHEHPNGGTYTTLRLSLVRGPLFPDPQADQGRHLARFALVLDADVSDAVREGYALGTPERSVSGAAAVDPIAVVDGPVVLETIKLADDRSGDLVLRLYEPNGDRATATLGTDVPVTSVREVDLLEDDRDGTALLGATENKIDLVLRPFEIVTLRMTPTGATR</sequence>
<dbReference type="InterPro" id="IPR000602">
    <property type="entry name" value="Glyco_hydro_38_N"/>
</dbReference>
<evidence type="ECO:0000256" key="1">
    <source>
        <dbReference type="ARBA" id="ARBA00009792"/>
    </source>
</evidence>
<keyword evidence="3" id="KW-0378">Hydrolase</keyword>
<reference evidence="6" key="2">
    <citation type="submission" date="2020-09" db="EMBL/GenBank/DDBJ databases">
        <authorList>
            <person name="Sun Q."/>
            <person name="Zhou Y."/>
        </authorList>
    </citation>
    <scope>NUCLEOTIDE SEQUENCE</scope>
    <source>
        <strain evidence="6">CGMCC 4.7306</strain>
    </source>
</reference>
<dbReference type="InterPro" id="IPR027291">
    <property type="entry name" value="Glyco_hydro_38_N_sf"/>
</dbReference>
<dbReference type="Pfam" id="PF17677">
    <property type="entry name" value="Glyco_hydro38C2"/>
    <property type="match status" value="1"/>
</dbReference>
<dbReference type="InterPro" id="IPR011682">
    <property type="entry name" value="Glyco_hydro_38_C"/>
</dbReference>
<dbReference type="FunFam" id="3.20.110.10:FF:000002">
    <property type="entry name" value="alpha-mannosidase 2C1 isoform X1"/>
    <property type="match status" value="1"/>
</dbReference>
<dbReference type="GO" id="GO:0046872">
    <property type="term" value="F:metal ion binding"/>
    <property type="evidence" value="ECO:0007669"/>
    <property type="project" value="UniProtKB-KW"/>
</dbReference>
<dbReference type="Pfam" id="PF22907">
    <property type="entry name" value="Ams1-like_1st"/>
    <property type="match status" value="1"/>
</dbReference>
<protein>
    <submittedName>
        <fullName evidence="6">Alpha-mannosidase</fullName>
    </submittedName>
</protein>
<dbReference type="AlphaFoldDB" id="A0A917SCM2"/>
<dbReference type="EMBL" id="BMMZ01000009">
    <property type="protein sequence ID" value="GGL72714.1"/>
    <property type="molecule type" value="Genomic_DNA"/>
</dbReference>
<dbReference type="InterPro" id="IPR037094">
    <property type="entry name" value="Glyco_hydro_38_cen_sf"/>
</dbReference>
<dbReference type="InterPro" id="IPR011013">
    <property type="entry name" value="Gal_mutarotase_sf_dom"/>
</dbReference>
<proteinExistence type="inferred from homology"/>
<evidence type="ECO:0000259" key="5">
    <source>
        <dbReference type="SMART" id="SM00872"/>
    </source>
</evidence>
<dbReference type="GO" id="GO:0006013">
    <property type="term" value="P:mannose metabolic process"/>
    <property type="evidence" value="ECO:0007669"/>
    <property type="project" value="InterPro"/>
</dbReference>
<name>A0A917SCM2_9ACTN</name>
<dbReference type="Pfam" id="PF09261">
    <property type="entry name" value="Alpha-mann_mid"/>
    <property type="match status" value="1"/>
</dbReference>
<organism evidence="6 7">
    <name type="scientific">Microlunatus endophyticus</name>
    <dbReference type="NCBI Taxonomy" id="1716077"/>
    <lineage>
        <taxon>Bacteria</taxon>
        <taxon>Bacillati</taxon>
        <taxon>Actinomycetota</taxon>
        <taxon>Actinomycetes</taxon>
        <taxon>Propionibacteriales</taxon>
        <taxon>Propionibacteriaceae</taxon>
        <taxon>Microlunatus</taxon>
    </lineage>
</organism>
<evidence type="ECO:0000256" key="4">
    <source>
        <dbReference type="ARBA" id="ARBA00023295"/>
    </source>
</evidence>
<dbReference type="GO" id="GO:0009313">
    <property type="term" value="P:oligosaccharide catabolic process"/>
    <property type="evidence" value="ECO:0007669"/>
    <property type="project" value="TreeGrafter"/>
</dbReference>
<dbReference type="Pfam" id="PF01074">
    <property type="entry name" value="Glyco_hydro_38N"/>
    <property type="match status" value="1"/>
</dbReference>
<evidence type="ECO:0000256" key="2">
    <source>
        <dbReference type="ARBA" id="ARBA00022723"/>
    </source>
</evidence>
<evidence type="ECO:0000313" key="6">
    <source>
        <dbReference type="EMBL" id="GGL72714.1"/>
    </source>
</evidence>
<keyword evidence="4" id="KW-0326">Glycosidase</keyword>
<evidence type="ECO:0000313" key="7">
    <source>
        <dbReference type="Proteomes" id="UP000613840"/>
    </source>
</evidence>
<comment type="similarity">
    <text evidence="1">Belongs to the glycosyl hydrolase 38 family.</text>
</comment>
<comment type="caution">
    <text evidence="6">The sequence shown here is derived from an EMBL/GenBank/DDBJ whole genome shotgun (WGS) entry which is preliminary data.</text>
</comment>
<dbReference type="Gene3D" id="3.20.110.10">
    <property type="entry name" value="Glycoside hydrolase 38, N terminal domain"/>
    <property type="match status" value="1"/>
</dbReference>
<dbReference type="SMART" id="SM00872">
    <property type="entry name" value="Alpha-mann_mid"/>
    <property type="match status" value="1"/>
</dbReference>
<dbReference type="Gene3D" id="2.60.40.2220">
    <property type="match status" value="1"/>
</dbReference>
<reference evidence="6" key="1">
    <citation type="journal article" date="2014" name="Int. J. Syst. Evol. Microbiol.">
        <title>Complete genome sequence of Corynebacterium casei LMG S-19264T (=DSM 44701T), isolated from a smear-ripened cheese.</title>
        <authorList>
            <consortium name="US DOE Joint Genome Institute (JGI-PGF)"/>
            <person name="Walter F."/>
            <person name="Albersmeier A."/>
            <person name="Kalinowski J."/>
            <person name="Ruckert C."/>
        </authorList>
    </citation>
    <scope>NUCLEOTIDE SEQUENCE</scope>
    <source>
        <strain evidence="6">CGMCC 4.7306</strain>
    </source>
</reference>
<evidence type="ECO:0000256" key="3">
    <source>
        <dbReference type="ARBA" id="ARBA00022801"/>
    </source>
</evidence>
<dbReference type="InterPro" id="IPR041147">
    <property type="entry name" value="GH38_C"/>
</dbReference>
<dbReference type="Gene3D" id="2.70.98.30">
    <property type="entry name" value="Golgi alpha-mannosidase II, domain 4"/>
    <property type="match status" value="1"/>
</dbReference>
<dbReference type="FunFam" id="1.20.1270.50:FF:000004">
    <property type="entry name" value="alpha-mannosidase 2C1 isoform X1"/>
    <property type="match status" value="1"/>
</dbReference>
<dbReference type="Pfam" id="PF07748">
    <property type="entry name" value="Glyco_hydro_38C"/>
    <property type="match status" value="1"/>
</dbReference>
<dbReference type="InterPro" id="IPR054723">
    <property type="entry name" value="Ams1-like_N"/>
</dbReference>
<dbReference type="GO" id="GO:0004559">
    <property type="term" value="F:alpha-mannosidase activity"/>
    <property type="evidence" value="ECO:0007669"/>
    <property type="project" value="InterPro"/>
</dbReference>
<dbReference type="SUPFAM" id="SSF88713">
    <property type="entry name" value="Glycoside hydrolase/deacetylase"/>
    <property type="match status" value="1"/>
</dbReference>
<dbReference type="InterPro" id="IPR011330">
    <property type="entry name" value="Glyco_hydro/deAcase_b/a-brl"/>
</dbReference>
<dbReference type="RefSeq" id="WP_188896550.1">
    <property type="nucleotide sequence ID" value="NZ_BMMZ01000009.1"/>
</dbReference>
<dbReference type="CDD" id="cd10789">
    <property type="entry name" value="GH38N_AMII_ER_cytosolic"/>
    <property type="match status" value="1"/>
</dbReference>
<dbReference type="InterPro" id="IPR015341">
    <property type="entry name" value="Glyco_hydro_38_cen"/>
</dbReference>
<dbReference type="SUPFAM" id="SSF88688">
    <property type="entry name" value="Families 57/38 glycoside transferase middle domain"/>
    <property type="match status" value="1"/>
</dbReference>
<accession>A0A917SCM2</accession>
<dbReference type="PANTHER" id="PTHR46017:SF1">
    <property type="entry name" value="ALPHA-MANNOSIDASE 2C1"/>
    <property type="match status" value="1"/>
</dbReference>
<keyword evidence="2" id="KW-0479">Metal-binding</keyword>
<dbReference type="Proteomes" id="UP000613840">
    <property type="component" value="Unassembled WGS sequence"/>
</dbReference>
<gene>
    <name evidence="6" type="ORF">GCM10011575_33730</name>
</gene>
<dbReference type="SUPFAM" id="SSF74650">
    <property type="entry name" value="Galactose mutarotase-like"/>
    <property type="match status" value="1"/>
</dbReference>
<dbReference type="GO" id="GO:0030246">
    <property type="term" value="F:carbohydrate binding"/>
    <property type="evidence" value="ECO:0007669"/>
    <property type="project" value="InterPro"/>
</dbReference>
<dbReference type="PANTHER" id="PTHR46017">
    <property type="entry name" value="ALPHA-MANNOSIDASE 2C1"/>
    <property type="match status" value="1"/>
</dbReference>
<feature type="domain" description="Glycoside hydrolase family 38 central" evidence="5">
    <location>
        <begin position="534"/>
        <end position="612"/>
    </location>
</feature>
<dbReference type="InterPro" id="IPR028995">
    <property type="entry name" value="Glyco_hydro_57/38_cen_sf"/>
</dbReference>